<feature type="region of interest" description="Disordered" evidence="5">
    <location>
        <begin position="1"/>
        <end position="25"/>
    </location>
</feature>
<evidence type="ECO:0000313" key="9">
    <source>
        <dbReference type="Proteomes" id="UP000663832"/>
    </source>
</evidence>
<name>A0A815NLL7_9BILA</name>
<comment type="caution">
    <text evidence="7">The sequence shown here is derived from an EMBL/GenBank/DDBJ whole genome shotgun (WGS) entry which is preliminary data.</text>
</comment>
<evidence type="ECO:0000259" key="6">
    <source>
        <dbReference type="PROSITE" id="PS50089"/>
    </source>
</evidence>
<dbReference type="Proteomes" id="UP000663877">
    <property type="component" value="Unassembled WGS sequence"/>
</dbReference>
<gene>
    <name evidence="7" type="ORF">BJG266_LOCUS39486</name>
    <name evidence="8" type="ORF">QVE165_LOCUS56387</name>
</gene>
<dbReference type="EMBL" id="CAJNOM010002041">
    <property type="protein sequence ID" value="CAF1625293.1"/>
    <property type="molecule type" value="Genomic_DNA"/>
</dbReference>
<keyword evidence="1" id="KW-0479">Metal-binding</keyword>
<evidence type="ECO:0000256" key="5">
    <source>
        <dbReference type="SAM" id="MobiDB-lite"/>
    </source>
</evidence>
<keyword evidence="3" id="KW-0862">Zinc</keyword>
<accession>A0A815NLL7</accession>
<dbReference type="InterPro" id="IPR017907">
    <property type="entry name" value="Znf_RING_CS"/>
</dbReference>
<dbReference type="PROSITE" id="PS50089">
    <property type="entry name" value="ZF_RING_2"/>
    <property type="match status" value="1"/>
</dbReference>
<dbReference type="EMBL" id="CAJNOI010001708">
    <property type="protein sequence ID" value="CAF1433716.1"/>
    <property type="molecule type" value="Genomic_DNA"/>
</dbReference>
<organism evidence="7 10">
    <name type="scientific">Adineta steineri</name>
    <dbReference type="NCBI Taxonomy" id="433720"/>
    <lineage>
        <taxon>Eukaryota</taxon>
        <taxon>Metazoa</taxon>
        <taxon>Spiralia</taxon>
        <taxon>Gnathifera</taxon>
        <taxon>Rotifera</taxon>
        <taxon>Eurotatoria</taxon>
        <taxon>Bdelloidea</taxon>
        <taxon>Adinetida</taxon>
        <taxon>Adinetidae</taxon>
        <taxon>Adineta</taxon>
    </lineage>
</organism>
<feature type="region of interest" description="Disordered" evidence="5">
    <location>
        <begin position="64"/>
        <end position="103"/>
    </location>
</feature>
<dbReference type="AlphaFoldDB" id="A0A815NLL7"/>
<dbReference type="GO" id="GO:0008270">
    <property type="term" value="F:zinc ion binding"/>
    <property type="evidence" value="ECO:0007669"/>
    <property type="project" value="UniProtKB-KW"/>
</dbReference>
<evidence type="ECO:0000313" key="10">
    <source>
        <dbReference type="Proteomes" id="UP000663877"/>
    </source>
</evidence>
<evidence type="ECO:0000313" key="7">
    <source>
        <dbReference type="EMBL" id="CAF1433716.1"/>
    </source>
</evidence>
<dbReference type="Proteomes" id="UP000663832">
    <property type="component" value="Unassembled WGS sequence"/>
</dbReference>
<feature type="domain" description="RING-type" evidence="6">
    <location>
        <begin position="179"/>
        <end position="219"/>
    </location>
</feature>
<feature type="compositionally biased region" description="Acidic residues" evidence="5">
    <location>
        <begin position="76"/>
        <end position="103"/>
    </location>
</feature>
<keyword evidence="2 4" id="KW-0863">Zinc-finger</keyword>
<keyword evidence="9" id="KW-1185">Reference proteome</keyword>
<evidence type="ECO:0000256" key="1">
    <source>
        <dbReference type="ARBA" id="ARBA00022723"/>
    </source>
</evidence>
<protein>
    <recommendedName>
        <fullName evidence="6">RING-type domain-containing protein</fullName>
    </recommendedName>
</protein>
<dbReference type="InterPro" id="IPR001841">
    <property type="entry name" value="Znf_RING"/>
</dbReference>
<sequence length="230" mass="25847">MTKQKLVKNEPCFNRRDPTPVNYSHHKRTLKMDTSPHRELLKWKTTEVGKKYKSTLQVSGPNRSVGNYTLISPDAAETENASEAEERMDDSGEQENNSDEDIIWEDDDVDEEDNLNEEGDLSQETLTAVDDRYTADVGDGNLELALPDLNGLEVVDGKPLVQEKDEVFDPDAVRTLGICCKCQRDTDGFAMSYEDASPCCGHSLCSECITRHKNCPRCKKAIHMHCPAHL</sequence>
<dbReference type="SUPFAM" id="SSF57850">
    <property type="entry name" value="RING/U-box"/>
    <property type="match status" value="1"/>
</dbReference>
<evidence type="ECO:0000313" key="8">
    <source>
        <dbReference type="EMBL" id="CAF1625293.1"/>
    </source>
</evidence>
<evidence type="ECO:0000256" key="3">
    <source>
        <dbReference type="ARBA" id="ARBA00022833"/>
    </source>
</evidence>
<reference evidence="7" key="1">
    <citation type="submission" date="2021-02" db="EMBL/GenBank/DDBJ databases">
        <authorList>
            <person name="Nowell W R."/>
        </authorList>
    </citation>
    <scope>NUCLEOTIDE SEQUENCE</scope>
</reference>
<evidence type="ECO:0000256" key="4">
    <source>
        <dbReference type="PROSITE-ProRule" id="PRU00175"/>
    </source>
</evidence>
<proteinExistence type="predicted"/>
<evidence type="ECO:0000256" key="2">
    <source>
        <dbReference type="ARBA" id="ARBA00022771"/>
    </source>
</evidence>
<dbReference type="PROSITE" id="PS00518">
    <property type="entry name" value="ZF_RING_1"/>
    <property type="match status" value="1"/>
</dbReference>